<evidence type="ECO:0000259" key="3">
    <source>
        <dbReference type="Pfam" id="PF05686"/>
    </source>
</evidence>
<protein>
    <recommendedName>
        <fullName evidence="3">Glycosyl transferase CAP10 domain-containing protein</fullName>
    </recommendedName>
</protein>
<accession>A0AA38CMS9</accession>
<comment type="caution">
    <text evidence="4">The sequence shown here is derived from an EMBL/GenBank/DDBJ whole genome shotgun (WGS) entry which is preliminary data.</text>
</comment>
<gene>
    <name evidence="4" type="ORF">KI387_014948</name>
</gene>
<feature type="non-terminal residue" evidence="4">
    <location>
        <position position="1"/>
    </location>
</feature>
<dbReference type="PANTHER" id="PTHR12203:SF35">
    <property type="entry name" value="PROTEIN O-GLUCOSYLTRANSFERASE 1"/>
    <property type="match status" value="1"/>
</dbReference>
<keyword evidence="2" id="KW-0808">Transferase</keyword>
<keyword evidence="5" id="KW-1185">Reference proteome</keyword>
<dbReference type="InterPro" id="IPR051091">
    <property type="entry name" value="O-Glucosyltr/Glycosyltrsf_90"/>
</dbReference>
<dbReference type="Pfam" id="PF05686">
    <property type="entry name" value="Glyco_transf_90"/>
    <property type="match status" value="1"/>
</dbReference>
<dbReference type="GO" id="GO:0016740">
    <property type="term" value="F:transferase activity"/>
    <property type="evidence" value="ECO:0007669"/>
    <property type="project" value="UniProtKB-KW"/>
</dbReference>
<dbReference type="EMBL" id="JAHRHJ020000009">
    <property type="protein sequence ID" value="KAH9303365.1"/>
    <property type="molecule type" value="Genomic_DNA"/>
</dbReference>
<feature type="non-terminal residue" evidence="4">
    <location>
        <position position="91"/>
    </location>
</feature>
<evidence type="ECO:0000313" key="4">
    <source>
        <dbReference type="EMBL" id="KAH9303365.1"/>
    </source>
</evidence>
<evidence type="ECO:0000256" key="2">
    <source>
        <dbReference type="ARBA" id="ARBA00022679"/>
    </source>
</evidence>
<evidence type="ECO:0000313" key="5">
    <source>
        <dbReference type="Proteomes" id="UP000824469"/>
    </source>
</evidence>
<dbReference type="PANTHER" id="PTHR12203">
    <property type="entry name" value="KDEL LYS-ASP-GLU-LEU CONTAINING - RELATED"/>
    <property type="match status" value="1"/>
</dbReference>
<dbReference type="Proteomes" id="UP000824469">
    <property type="component" value="Unassembled WGS sequence"/>
</dbReference>
<proteinExistence type="inferred from homology"/>
<dbReference type="InterPro" id="IPR006598">
    <property type="entry name" value="CAP10"/>
</dbReference>
<feature type="domain" description="Glycosyl transferase CAP10" evidence="3">
    <location>
        <begin position="8"/>
        <end position="75"/>
    </location>
</feature>
<name>A0AA38CMS9_TAXCH</name>
<sequence length="91" mass="10418">IGLKKQMQVMSSPKLSNQCRNRYKIYAEGFAWSVSFKYILSCDSPVLVVTPEYYDFFTRGLMPGENYLPVRHTNFAHPLNLLLTGVTAILQ</sequence>
<dbReference type="AlphaFoldDB" id="A0AA38CMS9"/>
<organism evidence="4 5">
    <name type="scientific">Taxus chinensis</name>
    <name type="common">Chinese yew</name>
    <name type="synonym">Taxus wallichiana var. chinensis</name>
    <dbReference type="NCBI Taxonomy" id="29808"/>
    <lineage>
        <taxon>Eukaryota</taxon>
        <taxon>Viridiplantae</taxon>
        <taxon>Streptophyta</taxon>
        <taxon>Embryophyta</taxon>
        <taxon>Tracheophyta</taxon>
        <taxon>Spermatophyta</taxon>
        <taxon>Pinopsida</taxon>
        <taxon>Pinidae</taxon>
        <taxon>Conifers II</taxon>
        <taxon>Cupressales</taxon>
        <taxon>Taxaceae</taxon>
        <taxon>Taxus</taxon>
    </lineage>
</organism>
<evidence type="ECO:0000256" key="1">
    <source>
        <dbReference type="ARBA" id="ARBA00010118"/>
    </source>
</evidence>
<reference evidence="4 5" key="1">
    <citation type="journal article" date="2021" name="Nat. Plants">
        <title>The Taxus genome provides insights into paclitaxel biosynthesis.</title>
        <authorList>
            <person name="Xiong X."/>
            <person name="Gou J."/>
            <person name="Liao Q."/>
            <person name="Li Y."/>
            <person name="Zhou Q."/>
            <person name="Bi G."/>
            <person name="Li C."/>
            <person name="Du R."/>
            <person name="Wang X."/>
            <person name="Sun T."/>
            <person name="Guo L."/>
            <person name="Liang H."/>
            <person name="Lu P."/>
            <person name="Wu Y."/>
            <person name="Zhang Z."/>
            <person name="Ro D.K."/>
            <person name="Shang Y."/>
            <person name="Huang S."/>
            <person name="Yan J."/>
        </authorList>
    </citation>
    <scope>NUCLEOTIDE SEQUENCE [LARGE SCALE GENOMIC DNA]</scope>
    <source>
        <strain evidence="4">Ta-2019</strain>
    </source>
</reference>
<comment type="similarity">
    <text evidence="1">Belongs to the glycosyltransferase 90 family.</text>
</comment>